<sequence length="64" mass="7192">MDPLEITNAPAKDHLKRMATTALKKYGLDVHPENALQTGDQLLFQSRFPQKPKNPAYVPQTGFL</sequence>
<comment type="caution">
    <text evidence="1">The sequence shown here is derived from an EMBL/GenBank/DDBJ whole genome shotgun (WGS) entry which is preliminary data.</text>
</comment>
<protein>
    <submittedName>
        <fullName evidence="1">Uncharacterized protein</fullName>
    </submittedName>
</protein>
<keyword evidence="2" id="KW-1185">Reference proteome</keyword>
<gene>
    <name evidence="1" type="ORF">ACFPFU_19555</name>
</gene>
<reference evidence="2" key="1">
    <citation type="journal article" date="2019" name="Int. J. Syst. Evol. Microbiol.">
        <title>The Global Catalogue of Microorganisms (GCM) 10K type strain sequencing project: providing services to taxonomists for standard genome sequencing and annotation.</title>
        <authorList>
            <consortium name="The Broad Institute Genomics Platform"/>
            <consortium name="The Broad Institute Genome Sequencing Center for Infectious Disease"/>
            <person name="Wu L."/>
            <person name="Ma J."/>
        </authorList>
    </citation>
    <scope>NUCLEOTIDE SEQUENCE [LARGE SCALE GENOMIC DNA]</scope>
    <source>
        <strain evidence="2">CGMCC 4.7466</strain>
    </source>
</reference>
<organism evidence="1 2">
    <name type="scientific">Negadavirga shengliensis</name>
    <dbReference type="NCBI Taxonomy" id="1389218"/>
    <lineage>
        <taxon>Bacteria</taxon>
        <taxon>Pseudomonadati</taxon>
        <taxon>Bacteroidota</taxon>
        <taxon>Cytophagia</taxon>
        <taxon>Cytophagales</taxon>
        <taxon>Cyclobacteriaceae</taxon>
        <taxon>Negadavirga</taxon>
    </lineage>
</organism>
<evidence type="ECO:0000313" key="2">
    <source>
        <dbReference type="Proteomes" id="UP001595818"/>
    </source>
</evidence>
<evidence type="ECO:0000313" key="1">
    <source>
        <dbReference type="EMBL" id="MFC4873910.1"/>
    </source>
</evidence>
<proteinExistence type="predicted"/>
<accession>A0ABV9T5A6</accession>
<name>A0ABV9T5A6_9BACT</name>
<dbReference type="EMBL" id="JBHSJJ010000013">
    <property type="protein sequence ID" value="MFC4873910.1"/>
    <property type="molecule type" value="Genomic_DNA"/>
</dbReference>
<dbReference type="Proteomes" id="UP001595818">
    <property type="component" value="Unassembled WGS sequence"/>
</dbReference>
<dbReference type="RefSeq" id="WP_377067240.1">
    <property type="nucleotide sequence ID" value="NZ_JBHSJJ010000013.1"/>
</dbReference>